<proteinExistence type="predicted"/>
<protein>
    <submittedName>
        <fullName evidence="2">Uncharacterized protein</fullName>
    </submittedName>
</protein>
<keyword evidence="1" id="KW-0472">Membrane</keyword>
<evidence type="ECO:0000256" key="1">
    <source>
        <dbReference type="SAM" id="Phobius"/>
    </source>
</evidence>
<feature type="transmembrane region" description="Helical" evidence="1">
    <location>
        <begin position="34"/>
        <end position="54"/>
    </location>
</feature>
<gene>
    <name evidence="2" type="ORF">MNBD_GAMMA13-377</name>
</gene>
<accession>A0A3B0YDF8</accession>
<keyword evidence="1" id="KW-0812">Transmembrane</keyword>
<dbReference type="EMBL" id="UOFK01000039">
    <property type="protein sequence ID" value="VAW73647.1"/>
    <property type="molecule type" value="Genomic_DNA"/>
</dbReference>
<sequence>MKLSVVGILLLILALAVAGIQLRAHRCPRHQKSAGILAWIIVVLCSIGGAVLLMW</sequence>
<organism evidence="2">
    <name type="scientific">hydrothermal vent metagenome</name>
    <dbReference type="NCBI Taxonomy" id="652676"/>
    <lineage>
        <taxon>unclassified sequences</taxon>
        <taxon>metagenomes</taxon>
        <taxon>ecological metagenomes</taxon>
    </lineage>
</organism>
<keyword evidence="1" id="KW-1133">Transmembrane helix</keyword>
<reference evidence="2" key="1">
    <citation type="submission" date="2018-06" db="EMBL/GenBank/DDBJ databases">
        <authorList>
            <person name="Zhirakovskaya E."/>
        </authorList>
    </citation>
    <scope>NUCLEOTIDE SEQUENCE</scope>
</reference>
<dbReference type="AlphaFoldDB" id="A0A3B0YDF8"/>
<evidence type="ECO:0000313" key="2">
    <source>
        <dbReference type="EMBL" id="VAW73647.1"/>
    </source>
</evidence>
<name>A0A3B0YDF8_9ZZZZ</name>